<evidence type="ECO:0000256" key="2">
    <source>
        <dbReference type="ARBA" id="ARBA00023002"/>
    </source>
</evidence>
<evidence type="ECO:0000256" key="3">
    <source>
        <dbReference type="ARBA" id="ARBA00023004"/>
    </source>
</evidence>
<keyword evidence="2" id="KW-0560">Oxidoreductase</keyword>
<dbReference type="Pfam" id="PF02668">
    <property type="entry name" value="TauD"/>
    <property type="match status" value="1"/>
</dbReference>
<dbReference type="Gene3D" id="3.60.130.10">
    <property type="entry name" value="Clavaminate synthase-like"/>
    <property type="match status" value="1"/>
</dbReference>
<keyword evidence="5" id="KW-0223">Dioxygenase</keyword>
<dbReference type="InterPro" id="IPR003819">
    <property type="entry name" value="TauD/TfdA-like"/>
</dbReference>
<sequence>MTAQAPTPAGWTTERQDPFGLRLLAGPRAALTGLEPRTVLDLVAAEHLLVLRGLSPDLDVEEFEAFGYRLGDPILWSDRPSFDVQAQPDPDDHLFETGFMPLHWDGIYSDDHTPDLQIFHCVQAVDPALGGATLFCDTTEVLADATPETRALWNGLTFHYERPFYGRTQRRDIPLVVRHPHHGYDTLRYSEPVPPGITIVNPPRVTLPSVPDGHDADQIMADLHASLYDPRHLYTHHWQPGDIVIADNRTLLHTRQPYPAGTPRLLRRITTQHPTAPGTSRG</sequence>
<dbReference type="Proteomes" id="UP001595872">
    <property type="component" value="Unassembled WGS sequence"/>
</dbReference>
<comment type="cofactor">
    <cofactor evidence="1">
        <name>Fe(2+)</name>
        <dbReference type="ChEBI" id="CHEBI:29033"/>
    </cofactor>
</comment>
<comment type="caution">
    <text evidence="5">The sequence shown here is derived from an EMBL/GenBank/DDBJ whole genome shotgun (WGS) entry which is preliminary data.</text>
</comment>
<accession>A0ABV9UG11</accession>
<reference evidence="6" key="1">
    <citation type="journal article" date="2019" name="Int. J. Syst. Evol. Microbiol.">
        <title>The Global Catalogue of Microorganisms (GCM) 10K type strain sequencing project: providing services to taxonomists for standard genome sequencing and annotation.</title>
        <authorList>
            <consortium name="The Broad Institute Genomics Platform"/>
            <consortium name="The Broad Institute Genome Sequencing Center for Infectious Disease"/>
            <person name="Wu L."/>
            <person name="Ma J."/>
        </authorList>
    </citation>
    <scope>NUCLEOTIDE SEQUENCE [LARGE SCALE GENOMIC DNA]</scope>
    <source>
        <strain evidence="6">KLKA75</strain>
    </source>
</reference>
<protein>
    <submittedName>
        <fullName evidence="5">TauD/TfdA dioxygenase family protein</fullName>
    </submittedName>
</protein>
<evidence type="ECO:0000313" key="5">
    <source>
        <dbReference type="EMBL" id="MFC4913896.1"/>
    </source>
</evidence>
<dbReference type="RefSeq" id="WP_378265263.1">
    <property type="nucleotide sequence ID" value="NZ_JBHSIT010000021.1"/>
</dbReference>
<evidence type="ECO:0000313" key="6">
    <source>
        <dbReference type="Proteomes" id="UP001595872"/>
    </source>
</evidence>
<organism evidence="5 6">
    <name type="scientific">Actinomadura gamaensis</name>
    <dbReference type="NCBI Taxonomy" id="1763541"/>
    <lineage>
        <taxon>Bacteria</taxon>
        <taxon>Bacillati</taxon>
        <taxon>Actinomycetota</taxon>
        <taxon>Actinomycetes</taxon>
        <taxon>Streptosporangiales</taxon>
        <taxon>Thermomonosporaceae</taxon>
        <taxon>Actinomadura</taxon>
    </lineage>
</organism>
<name>A0ABV9UG11_9ACTN</name>
<evidence type="ECO:0000256" key="1">
    <source>
        <dbReference type="ARBA" id="ARBA00001954"/>
    </source>
</evidence>
<evidence type="ECO:0000259" key="4">
    <source>
        <dbReference type="Pfam" id="PF02668"/>
    </source>
</evidence>
<dbReference type="SUPFAM" id="SSF51197">
    <property type="entry name" value="Clavaminate synthase-like"/>
    <property type="match status" value="1"/>
</dbReference>
<dbReference type="PANTHER" id="PTHR10696:SF53">
    <property type="entry name" value="TYROSINE ISONITRILE DESATURASE"/>
    <property type="match status" value="1"/>
</dbReference>
<feature type="domain" description="TauD/TfdA-like" evidence="4">
    <location>
        <begin position="37"/>
        <end position="270"/>
    </location>
</feature>
<dbReference type="EMBL" id="JBHSIT010000021">
    <property type="protein sequence ID" value="MFC4913896.1"/>
    <property type="molecule type" value="Genomic_DNA"/>
</dbReference>
<gene>
    <name evidence="5" type="ORF">ACFPCY_41885</name>
</gene>
<dbReference type="InterPro" id="IPR050411">
    <property type="entry name" value="AlphaKG_dependent_hydroxylases"/>
</dbReference>
<dbReference type="PANTHER" id="PTHR10696">
    <property type="entry name" value="GAMMA-BUTYROBETAINE HYDROXYLASE-RELATED"/>
    <property type="match status" value="1"/>
</dbReference>
<dbReference type="InterPro" id="IPR042098">
    <property type="entry name" value="TauD-like_sf"/>
</dbReference>
<proteinExistence type="predicted"/>
<keyword evidence="6" id="KW-1185">Reference proteome</keyword>
<keyword evidence="3" id="KW-0408">Iron</keyword>
<dbReference type="GO" id="GO:0051213">
    <property type="term" value="F:dioxygenase activity"/>
    <property type="evidence" value="ECO:0007669"/>
    <property type="project" value="UniProtKB-KW"/>
</dbReference>